<evidence type="ECO:0000313" key="3">
    <source>
        <dbReference type="Proteomes" id="UP000566819"/>
    </source>
</evidence>
<dbReference type="AlphaFoldDB" id="A0A8H4RGF9"/>
<dbReference type="OrthoDB" id="3557539at2759"/>
<keyword evidence="3" id="KW-1185">Reference proteome</keyword>
<evidence type="ECO:0000313" key="2">
    <source>
        <dbReference type="EMBL" id="KAF4629644.1"/>
    </source>
</evidence>
<accession>A0A8H4RGF9</accession>
<gene>
    <name evidence="2" type="ORF">G7Y89_g8499</name>
</gene>
<sequence>MVRPNEGRKRRSKQLESSRGKMKTPFHHGGWSAESDYPYPSTYGHHAPATEVNTNHNSTAERGERSDNSPKKAGRSSRSYFRRLLRKRVLGMQGEDDVGRSQTSGKRPERLDRTPIGEWVQKTWEASQGTPIDSWDGRKPSHPPLPSVEEHNECLHSATQATRTTSTYNVEESTSYPGTGLEYAGLDTIGSRLGALSLSGLYCQYSDLPLGSFDSLSMIVQGPSQNMIEYDPFRTITLGDLHVRSSSERGYDLGLSGDTPEFLTEHQIRLIYELEGIRQKIQDFESAPPCQESLQFDEGWYTPRHSHNLDLLSTHPELPPPIQSEEEFFKQAEHNLALYNNSWSLLLAQSSRPHAPTPSIPWPTKPPNFTRSALFQPNPHAPRDLPSSELPSWNARSFFLHAFHLHPSTSQSSSGQSSFTYSDNDKEKRKKRERLQGLRRQLKMEKVRWHEDKLRAIFGDEVVSDEVVKIVWGVVIGLKEAVEKAMEQVGDRGNDS</sequence>
<feature type="compositionally biased region" description="Pro residues" evidence="1">
    <location>
        <begin position="355"/>
        <end position="366"/>
    </location>
</feature>
<feature type="compositionally biased region" description="Low complexity" evidence="1">
    <location>
        <begin position="408"/>
        <end position="422"/>
    </location>
</feature>
<dbReference type="Proteomes" id="UP000566819">
    <property type="component" value="Unassembled WGS sequence"/>
</dbReference>
<feature type="region of interest" description="Disordered" evidence="1">
    <location>
        <begin position="354"/>
        <end position="387"/>
    </location>
</feature>
<feature type="region of interest" description="Disordered" evidence="1">
    <location>
        <begin position="407"/>
        <end position="437"/>
    </location>
</feature>
<feature type="region of interest" description="Disordered" evidence="1">
    <location>
        <begin position="1"/>
        <end position="174"/>
    </location>
</feature>
<protein>
    <submittedName>
        <fullName evidence="2">Uncharacterized protein</fullName>
    </submittedName>
</protein>
<proteinExistence type="predicted"/>
<feature type="compositionally biased region" description="Polar residues" evidence="1">
    <location>
        <begin position="157"/>
        <end position="174"/>
    </location>
</feature>
<feature type="compositionally biased region" description="Basic and acidic residues" evidence="1">
    <location>
        <begin position="106"/>
        <end position="115"/>
    </location>
</feature>
<organism evidence="2 3">
    <name type="scientific">Cudoniella acicularis</name>
    <dbReference type="NCBI Taxonomy" id="354080"/>
    <lineage>
        <taxon>Eukaryota</taxon>
        <taxon>Fungi</taxon>
        <taxon>Dikarya</taxon>
        <taxon>Ascomycota</taxon>
        <taxon>Pezizomycotina</taxon>
        <taxon>Leotiomycetes</taxon>
        <taxon>Helotiales</taxon>
        <taxon>Tricladiaceae</taxon>
        <taxon>Cudoniella</taxon>
    </lineage>
</organism>
<feature type="compositionally biased region" description="Basic residues" evidence="1">
    <location>
        <begin position="72"/>
        <end position="89"/>
    </location>
</feature>
<dbReference type="EMBL" id="JAAMPI010000648">
    <property type="protein sequence ID" value="KAF4629644.1"/>
    <property type="molecule type" value="Genomic_DNA"/>
</dbReference>
<reference evidence="2 3" key="1">
    <citation type="submission" date="2020-03" db="EMBL/GenBank/DDBJ databases">
        <title>Draft Genome Sequence of Cudoniella acicularis.</title>
        <authorList>
            <person name="Buettner E."/>
            <person name="Kellner H."/>
        </authorList>
    </citation>
    <scope>NUCLEOTIDE SEQUENCE [LARGE SCALE GENOMIC DNA]</scope>
    <source>
        <strain evidence="2 3">DSM 108380</strain>
    </source>
</reference>
<comment type="caution">
    <text evidence="2">The sequence shown here is derived from an EMBL/GenBank/DDBJ whole genome shotgun (WGS) entry which is preliminary data.</text>
</comment>
<evidence type="ECO:0000256" key="1">
    <source>
        <dbReference type="SAM" id="MobiDB-lite"/>
    </source>
</evidence>
<name>A0A8H4RGF9_9HELO</name>
<feature type="compositionally biased region" description="Basic and acidic residues" evidence="1">
    <location>
        <begin position="59"/>
        <end position="70"/>
    </location>
</feature>